<gene>
    <name evidence="7" type="ORF">MSAN_01821600</name>
</gene>
<dbReference type="OrthoDB" id="249703at2759"/>
<name>A0A8H7CQV4_9AGAR</name>
<dbReference type="SUPFAM" id="SSF47616">
    <property type="entry name" value="GST C-terminal domain-like"/>
    <property type="match status" value="1"/>
</dbReference>
<evidence type="ECO:0000256" key="3">
    <source>
        <dbReference type="ARBA" id="ARBA00047960"/>
    </source>
</evidence>
<dbReference type="Proteomes" id="UP000623467">
    <property type="component" value="Unassembled WGS sequence"/>
</dbReference>
<dbReference type="SFLD" id="SFLDG00358">
    <property type="entry name" value="Main_(cytGST)"/>
    <property type="match status" value="1"/>
</dbReference>
<dbReference type="SFLD" id="SFLDS00019">
    <property type="entry name" value="Glutathione_Transferase_(cytos"/>
    <property type="match status" value="1"/>
</dbReference>
<dbReference type="PROSITE" id="PS50404">
    <property type="entry name" value="GST_NTER"/>
    <property type="match status" value="1"/>
</dbReference>
<comment type="caution">
    <text evidence="7">The sequence shown here is derived from an EMBL/GenBank/DDBJ whole genome shotgun (WGS) entry which is preliminary data.</text>
</comment>
<dbReference type="EC" id="2.5.1.18" evidence="1"/>
<comment type="catalytic activity">
    <reaction evidence="3">
        <text>RX + glutathione = an S-substituted glutathione + a halide anion + H(+)</text>
        <dbReference type="Rhea" id="RHEA:16437"/>
        <dbReference type="ChEBI" id="CHEBI:15378"/>
        <dbReference type="ChEBI" id="CHEBI:16042"/>
        <dbReference type="ChEBI" id="CHEBI:17792"/>
        <dbReference type="ChEBI" id="CHEBI:57925"/>
        <dbReference type="ChEBI" id="CHEBI:90779"/>
        <dbReference type="EC" id="2.5.1.18"/>
    </reaction>
</comment>
<evidence type="ECO:0000313" key="8">
    <source>
        <dbReference type="Proteomes" id="UP000623467"/>
    </source>
</evidence>
<keyword evidence="8" id="KW-1185">Reference proteome</keyword>
<dbReference type="Gene3D" id="1.20.1050.10">
    <property type="match status" value="1"/>
</dbReference>
<dbReference type="GO" id="GO:0043295">
    <property type="term" value="F:glutathione binding"/>
    <property type="evidence" value="ECO:0007669"/>
    <property type="project" value="TreeGrafter"/>
</dbReference>
<dbReference type="GO" id="GO:0005737">
    <property type="term" value="C:cytoplasm"/>
    <property type="evidence" value="ECO:0007669"/>
    <property type="project" value="TreeGrafter"/>
</dbReference>
<evidence type="ECO:0000256" key="2">
    <source>
        <dbReference type="ARBA" id="ARBA00022679"/>
    </source>
</evidence>
<protein>
    <recommendedName>
        <fullName evidence="1">glutathione transferase</fullName>
        <ecNumber evidence="1">2.5.1.18</ecNumber>
    </recommendedName>
</protein>
<evidence type="ECO:0000256" key="1">
    <source>
        <dbReference type="ARBA" id="ARBA00012452"/>
    </source>
</evidence>
<feature type="domain" description="GST C-terminal" evidence="6">
    <location>
        <begin position="90"/>
        <end position="208"/>
    </location>
</feature>
<dbReference type="Pfam" id="PF02798">
    <property type="entry name" value="GST_N"/>
    <property type="match status" value="1"/>
</dbReference>
<dbReference type="InterPro" id="IPR040079">
    <property type="entry name" value="Glutathione_S-Trfase"/>
</dbReference>
<dbReference type="FunFam" id="3.40.30.10:FF:000016">
    <property type="entry name" value="Glutathione S-transferase F2"/>
    <property type="match status" value="1"/>
</dbReference>
<dbReference type="AlphaFoldDB" id="A0A8H7CQV4"/>
<dbReference type="PANTHER" id="PTHR43900:SF3">
    <property type="entry name" value="GLUTATHIONE S-TRANSFERASE RHO"/>
    <property type="match status" value="1"/>
</dbReference>
<dbReference type="InterPro" id="IPR036249">
    <property type="entry name" value="Thioredoxin-like_sf"/>
</dbReference>
<dbReference type="GO" id="GO:0004364">
    <property type="term" value="F:glutathione transferase activity"/>
    <property type="evidence" value="ECO:0007669"/>
    <property type="project" value="UniProtKB-EC"/>
</dbReference>
<proteinExistence type="inferred from homology"/>
<dbReference type="Pfam" id="PF00043">
    <property type="entry name" value="GST_C"/>
    <property type="match status" value="1"/>
</dbReference>
<dbReference type="PANTHER" id="PTHR43900">
    <property type="entry name" value="GLUTATHIONE S-TRANSFERASE RHO"/>
    <property type="match status" value="1"/>
</dbReference>
<dbReference type="GO" id="GO:0006749">
    <property type="term" value="P:glutathione metabolic process"/>
    <property type="evidence" value="ECO:0007669"/>
    <property type="project" value="TreeGrafter"/>
</dbReference>
<dbReference type="InterPro" id="IPR010987">
    <property type="entry name" value="Glutathione-S-Trfase_C-like"/>
</dbReference>
<dbReference type="Gene3D" id="3.40.30.10">
    <property type="entry name" value="Glutaredoxin"/>
    <property type="match status" value="1"/>
</dbReference>
<evidence type="ECO:0000256" key="4">
    <source>
        <dbReference type="RuleBase" id="RU003494"/>
    </source>
</evidence>
<accession>A0A8H7CQV4</accession>
<dbReference type="InterPro" id="IPR036282">
    <property type="entry name" value="Glutathione-S-Trfase_C_sf"/>
</dbReference>
<dbReference type="SUPFAM" id="SSF52833">
    <property type="entry name" value="Thioredoxin-like"/>
    <property type="match status" value="1"/>
</dbReference>
<keyword evidence="2 7" id="KW-0808">Transferase</keyword>
<organism evidence="7 8">
    <name type="scientific">Mycena sanguinolenta</name>
    <dbReference type="NCBI Taxonomy" id="230812"/>
    <lineage>
        <taxon>Eukaryota</taxon>
        <taxon>Fungi</taxon>
        <taxon>Dikarya</taxon>
        <taxon>Basidiomycota</taxon>
        <taxon>Agaricomycotina</taxon>
        <taxon>Agaricomycetes</taxon>
        <taxon>Agaricomycetidae</taxon>
        <taxon>Agaricales</taxon>
        <taxon>Marasmiineae</taxon>
        <taxon>Mycenaceae</taxon>
        <taxon>Mycena</taxon>
    </lineage>
</organism>
<feature type="domain" description="GST N-terminal" evidence="5">
    <location>
        <begin position="2"/>
        <end position="83"/>
    </location>
</feature>
<evidence type="ECO:0000313" key="7">
    <source>
        <dbReference type="EMBL" id="KAF7346825.1"/>
    </source>
</evidence>
<dbReference type="PROSITE" id="PS50405">
    <property type="entry name" value="GST_CTER"/>
    <property type="match status" value="1"/>
</dbReference>
<dbReference type="EMBL" id="JACAZH010000018">
    <property type="protein sequence ID" value="KAF7346825.1"/>
    <property type="molecule type" value="Genomic_DNA"/>
</dbReference>
<evidence type="ECO:0000259" key="6">
    <source>
        <dbReference type="PROSITE" id="PS50405"/>
    </source>
</evidence>
<comment type="similarity">
    <text evidence="4">Belongs to the GST superfamily.</text>
</comment>
<dbReference type="InterPro" id="IPR004046">
    <property type="entry name" value="GST_C"/>
</dbReference>
<dbReference type="InterPro" id="IPR004045">
    <property type="entry name" value="Glutathione_S-Trfase_N"/>
</dbReference>
<sequence length="208" mass="23208">MVLKFYSGSLVVGGGVIVALTLAEMKIPFEHVVVDMDAKEHKTPEHMAKHPFGQIPLIDDDGFIVYESRAICRYLIEKYSNQGPDLLPKGLKERALVEQAAAVEYATFHPALLPVLREGVIKPYHGQPVDQAVLDEALKELSAKLDVYEVILGEHKFLAGDEFTFADLCHYASAPMLTRGGIEIMTSKGPNVTRYVFRLHWRSFLDAP</sequence>
<reference evidence="7" key="1">
    <citation type="submission" date="2020-05" db="EMBL/GenBank/DDBJ databases">
        <title>Mycena genomes resolve the evolution of fungal bioluminescence.</title>
        <authorList>
            <person name="Tsai I.J."/>
        </authorList>
    </citation>
    <scope>NUCLEOTIDE SEQUENCE</scope>
    <source>
        <strain evidence="7">160909Yilan</strain>
    </source>
</reference>
<evidence type="ECO:0000259" key="5">
    <source>
        <dbReference type="PROSITE" id="PS50404"/>
    </source>
</evidence>